<keyword evidence="8" id="KW-0106">Calcium</keyword>
<evidence type="ECO:0000256" key="9">
    <source>
        <dbReference type="ARBA" id="ARBA00022963"/>
    </source>
</evidence>
<evidence type="ECO:0000256" key="5">
    <source>
        <dbReference type="ARBA" id="ARBA00022692"/>
    </source>
</evidence>
<evidence type="ECO:0000256" key="4">
    <source>
        <dbReference type="ARBA" id="ARBA00022553"/>
    </source>
</evidence>
<dbReference type="PANTHER" id="PTHR45792:SF8">
    <property type="entry name" value="DIACYLGLYCEROL LIPASE-ALPHA"/>
    <property type="match status" value="1"/>
</dbReference>
<dbReference type="PANTHER" id="PTHR45792">
    <property type="entry name" value="DIACYLGLYCEROL LIPASE HOMOLOG-RELATED"/>
    <property type="match status" value="1"/>
</dbReference>
<evidence type="ECO:0000313" key="19">
    <source>
        <dbReference type="Proteomes" id="UP001648503"/>
    </source>
</evidence>
<gene>
    <name evidence="18" type="ORF">BASA50_006672</name>
</gene>
<feature type="transmembrane region" description="Helical" evidence="16">
    <location>
        <begin position="52"/>
        <end position="76"/>
    </location>
</feature>
<keyword evidence="4" id="KW-0597">Phosphoprotein</keyword>
<evidence type="ECO:0000256" key="7">
    <source>
        <dbReference type="ARBA" id="ARBA00022801"/>
    </source>
</evidence>
<dbReference type="InterPro" id="IPR002921">
    <property type="entry name" value="Fungal_lipase-type"/>
</dbReference>
<dbReference type="InterPro" id="IPR052214">
    <property type="entry name" value="DAG_Lipase-Related"/>
</dbReference>
<evidence type="ECO:0000256" key="13">
    <source>
        <dbReference type="ARBA" id="ARBA00024531"/>
    </source>
</evidence>
<keyword evidence="11" id="KW-0443">Lipid metabolism</keyword>
<dbReference type="Proteomes" id="UP001648503">
    <property type="component" value="Unassembled WGS sequence"/>
</dbReference>
<sequence length="723" mass="80652">MGRLMLFGRSCYFSSDDLPLPALGSTGVHMIWIIISIYLFRNIPTVCLQGPWLPVYLAMCIAIFATEMVLLVMIGIVSLRGCVADDGPRRHVIPTIYVFVATAVLETAMHFVGLTMFYLDGSDCPSNSAYNALLMVSIYVYLTSLLVFSVTFTFHLAVGSGKRDLKDIDSPKFWKYCLAPFVCFPLYIRGYSRNALAARAGPSGRPTTILGDVAELFSDLFGDVRLVPSDILVGLILVKSSENRKHQGQVNTESLAVQPIDLTSSNSGSPPHHDWALIVHYFHFAEAIYGFPLYMFAHFSDGLRHLCCPCTSSKPRTASIAVRTYMDDGWSNGCLCCFPASCFCSHPRYHDDLIYVSTTNDLFKSPFMVCFDHYTSSIVIAIRGTLSTTDLLVDLHFRLATIQIPHETRGVFSAQTHHGMLLTAKNIFEELELMNIFLPLLQNPESPYASYRLVCTGHSLGGGVAALLAYLIKSSSRYALLSPRVSAISYAPPGCMITAEGQSYFQTFCTSVVLGDDVIPRLKAHSVCFLKKQIIDELRRCHNYHKTEILTGALIGPMIRRWRRFFRLPDKTVVIPTNAIQNEGFVEHQEHRSSFDPPRRSEADQLCDDSSTTDSTDSNLLVPIYLPGNIIHLRRLDHAHSPPQRRAQDTIDEIANLDEETNANVATEPTDGDALRTPLVHSDYSISWVQPEVFDTIVISRSMGLDHLPNRMREALSSLLRPP</sequence>
<evidence type="ECO:0000256" key="6">
    <source>
        <dbReference type="ARBA" id="ARBA00022723"/>
    </source>
</evidence>
<organism evidence="18 19">
    <name type="scientific">Batrachochytrium salamandrivorans</name>
    <dbReference type="NCBI Taxonomy" id="1357716"/>
    <lineage>
        <taxon>Eukaryota</taxon>
        <taxon>Fungi</taxon>
        <taxon>Fungi incertae sedis</taxon>
        <taxon>Chytridiomycota</taxon>
        <taxon>Chytridiomycota incertae sedis</taxon>
        <taxon>Chytridiomycetes</taxon>
        <taxon>Rhizophydiales</taxon>
        <taxon>Rhizophydiales incertae sedis</taxon>
        <taxon>Batrachochytrium</taxon>
    </lineage>
</organism>
<comment type="catalytic activity">
    <reaction evidence="13">
        <text>a 1,2-diacyl-sn-glycerol + H2O = a 2-acylglycerol + a fatty acid + H(+)</text>
        <dbReference type="Rhea" id="RHEA:33275"/>
        <dbReference type="ChEBI" id="CHEBI:15377"/>
        <dbReference type="ChEBI" id="CHEBI:15378"/>
        <dbReference type="ChEBI" id="CHEBI:17389"/>
        <dbReference type="ChEBI" id="CHEBI:17815"/>
        <dbReference type="ChEBI" id="CHEBI:28868"/>
        <dbReference type="EC" id="3.1.1.116"/>
    </reaction>
    <physiologicalReaction direction="left-to-right" evidence="13">
        <dbReference type="Rhea" id="RHEA:33276"/>
    </physiologicalReaction>
</comment>
<dbReference type="CDD" id="cd00519">
    <property type="entry name" value="Lipase_3"/>
    <property type="match status" value="1"/>
</dbReference>
<dbReference type="Pfam" id="PF01764">
    <property type="entry name" value="Lipase_3"/>
    <property type="match status" value="1"/>
</dbReference>
<evidence type="ECO:0000256" key="15">
    <source>
        <dbReference type="SAM" id="MobiDB-lite"/>
    </source>
</evidence>
<dbReference type="EC" id="3.1.1.116" evidence="14"/>
<evidence type="ECO:0000259" key="17">
    <source>
        <dbReference type="Pfam" id="PF01764"/>
    </source>
</evidence>
<feature type="domain" description="Fungal lipase-type" evidence="17">
    <location>
        <begin position="379"/>
        <end position="524"/>
    </location>
</feature>
<evidence type="ECO:0000256" key="11">
    <source>
        <dbReference type="ARBA" id="ARBA00023098"/>
    </source>
</evidence>
<reference evidence="18 19" key="1">
    <citation type="submission" date="2021-02" db="EMBL/GenBank/DDBJ databases">
        <title>Variation within the Batrachochytrium salamandrivorans European outbreak.</title>
        <authorList>
            <person name="Kelly M."/>
            <person name="Pasmans F."/>
            <person name="Shea T.P."/>
            <person name="Munoz J.F."/>
            <person name="Carranza S."/>
            <person name="Cuomo C.A."/>
            <person name="Martel A."/>
        </authorList>
    </citation>
    <scope>NUCLEOTIDE SEQUENCE [LARGE SCALE GENOMIC DNA]</scope>
    <source>
        <strain evidence="18 19">AMFP18/2</strain>
    </source>
</reference>
<feature type="transmembrane region" description="Helical" evidence="16">
    <location>
        <begin position="138"/>
        <end position="161"/>
    </location>
</feature>
<keyword evidence="10 16" id="KW-1133">Transmembrane helix</keyword>
<evidence type="ECO:0000256" key="10">
    <source>
        <dbReference type="ARBA" id="ARBA00022989"/>
    </source>
</evidence>
<dbReference type="SUPFAM" id="SSF53474">
    <property type="entry name" value="alpha/beta-Hydrolases"/>
    <property type="match status" value="1"/>
</dbReference>
<proteinExistence type="predicted"/>
<evidence type="ECO:0000256" key="14">
    <source>
        <dbReference type="ARBA" id="ARBA00026104"/>
    </source>
</evidence>
<keyword evidence="3" id="KW-1003">Cell membrane</keyword>
<protein>
    <recommendedName>
        <fullName evidence="14">sn-1-specific diacylglycerol lipase</fullName>
        <ecNumber evidence="14">3.1.1.116</ecNumber>
    </recommendedName>
</protein>
<evidence type="ECO:0000256" key="1">
    <source>
        <dbReference type="ARBA" id="ARBA00001913"/>
    </source>
</evidence>
<feature type="region of interest" description="Disordered" evidence="15">
    <location>
        <begin position="585"/>
        <end position="615"/>
    </location>
</feature>
<comment type="subcellular location">
    <subcellularLocation>
        <location evidence="2">Cell membrane</location>
        <topology evidence="2">Multi-pass membrane protein</topology>
    </subcellularLocation>
</comment>
<keyword evidence="12 16" id="KW-0472">Membrane</keyword>
<name>A0ABQ8F9B8_9FUNG</name>
<evidence type="ECO:0000256" key="12">
    <source>
        <dbReference type="ARBA" id="ARBA00023136"/>
    </source>
</evidence>
<comment type="caution">
    <text evidence="18">The sequence shown here is derived from an EMBL/GenBank/DDBJ whole genome shotgun (WGS) entry which is preliminary data.</text>
</comment>
<keyword evidence="7" id="KW-0378">Hydrolase</keyword>
<dbReference type="InterPro" id="IPR029058">
    <property type="entry name" value="AB_hydrolase_fold"/>
</dbReference>
<accession>A0ABQ8F9B8</accession>
<evidence type="ECO:0000256" key="8">
    <source>
        <dbReference type="ARBA" id="ARBA00022837"/>
    </source>
</evidence>
<feature type="transmembrane region" description="Helical" evidence="16">
    <location>
        <begin position="20"/>
        <end position="40"/>
    </location>
</feature>
<evidence type="ECO:0000313" key="18">
    <source>
        <dbReference type="EMBL" id="KAH6594425.1"/>
    </source>
</evidence>
<dbReference type="EMBL" id="JAFCIX010000335">
    <property type="protein sequence ID" value="KAH6594425.1"/>
    <property type="molecule type" value="Genomic_DNA"/>
</dbReference>
<evidence type="ECO:0000256" key="2">
    <source>
        <dbReference type="ARBA" id="ARBA00004651"/>
    </source>
</evidence>
<keyword evidence="9" id="KW-0442">Lipid degradation</keyword>
<keyword evidence="6" id="KW-0479">Metal-binding</keyword>
<dbReference type="Gene3D" id="3.40.50.1820">
    <property type="entry name" value="alpha/beta hydrolase"/>
    <property type="match status" value="1"/>
</dbReference>
<keyword evidence="19" id="KW-1185">Reference proteome</keyword>
<evidence type="ECO:0000256" key="16">
    <source>
        <dbReference type="SAM" id="Phobius"/>
    </source>
</evidence>
<keyword evidence="5 16" id="KW-0812">Transmembrane</keyword>
<feature type="compositionally biased region" description="Basic and acidic residues" evidence="15">
    <location>
        <begin position="585"/>
        <end position="603"/>
    </location>
</feature>
<evidence type="ECO:0000256" key="3">
    <source>
        <dbReference type="ARBA" id="ARBA00022475"/>
    </source>
</evidence>
<comment type="cofactor">
    <cofactor evidence="1">
        <name>Ca(2+)</name>
        <dbReference type="ChEBI" id="CHEBI:29108"/>
    </cofactor>
</comment>
<feature type="transmembrane region" description="Helical" evidence="16">
    <location>
        <begin position="96"/>
        <end position="118"/>
    </location>
</feature>